<reference evidence="2" key="1">
    <citation type="submission" date="2016-10" db="EMBL/GenBank/DDBJ databases">
        <authorList>
            <person name="Varghese N."/>
            <person name="Submissions S."/>
        </authorList>
    </citation>
    <scope>NUCLEOTIDE SEQUENCE [LARGE SCALE GENOMIC DNA]</scope>
    <source>
        <strain evidence="2">DSM 9751</strain>
    </source>
</reference>
<keyword evidence="2" id="KW-1185">Reference proteome</keyword>
<proteinExistence type="predicted"/>
<evidence type="ECO:0000313" key="2">
    <source>
        <dbReference type="Proteomes" id="UP000198982"/>
    </source>
</evidence>
<accession>A0A1H4ZZ93</accession>
<gene>
    <name evidence="1" type="ORF">SAMN05216178_6891</name>
</gene>
<dbReference type="RefSeq" id="WP_143038375.1">
    <property type="nucleotide sequence ID" value="NZ_FNTJ01000003.1"/>
</dbReference>
<sequence>MEREIKNYSLAGIVNSTPESSYTVHTVLIRGERFDLRLTGLGDDARFYWVSGDGSQIGDSFERLTGDDIEQFAKKIRE</sequence>
<dbReference type="EMBL" id="FNTJ01000003">
    <property type="protein sequence ID" value="SED34998.1"/>
    <property type="molecule type" value="Genomic_DNA"/>
</dbReference>
<dbReference type="Proteomes" id="UP000198982">
    <property type="component" value="Unassembled WGS sequence"/>
</dbReference>
<name>A0A1H4ZZ93_9PSED</name>
<dbReference type="AlphaFoldDB" id="A0A1H4ZZ93"/>
<organism evidence="1 2">
    <name type="scientific">Pseudomonas saponiphila</name>
    <dbReference type="NCBI Taxonomy" id="556534"/>
    <lineage>
        <taxon>Bacteria</taxon>
        <taxon>Pseudomonadati</taxon>
        <taxon>Pseudomonadota</taxon>
        <taxon>Gammaproteobacteria</taxon>
        <taxon>Pseudomonadales</taxon>
        <taxon>Pseudomonadaceae</taxon>
        <taxon>Pseudomonas</taxon>
    </lineage>
</organism>
<evidence type="ECO:0000313" key="1">
    <source>
        <dbReference type="EMBL" id="SED34998.1"/>
    </source>
</evidence>
<protein>
    <submittedName>
        <fullName evidence="1">Uncharacterized protein</fullName>
    </submittedName>
</protein>